<dbReference type="InterPro" id="IPR013766">
    <property type="entry name" value="Thioredoxin_domain"/>
</dbReference>
<dbReference type="EMBL" id="JACOIK010000005">
    <property type="protein sequence ID" value="MBD1432940.1"/>
    <property type="molecule type" value="Genomic_DNA"/>
</dbReference>
<dbReference type="PROSITE" id="PS51352">
    <property type="entry name" value="THIOREDOXIN_2"/>
    <property type="match status" value="1"/>
</dbReference>
<dbReference type="RefSeq" id="WP_190993918.1">
    <property type="nucleotide sequence ID" value="NZ_JACOIK010000005.1"/>
</dbReference>
<evidence type="ECO:0000256" key="1">
    <source>
        <dbReference type="SAM" id="MobiDB-lite"/>
    </source>
</evidence>
<dbReference type="PANTHER" id="PTHR42852">
    <property type="entry name" value="THIOL:DISULFIDE INTERCHANGE PROTEIN DSBE"/>
    <property type="match status" value="1"/>
</dbReference>
<organism evidence="3 4">
    <name type="scientific">Sphingobacterium micropteri</name>
    <dbReference type="NCBI Taxonomy" id="2763501"/>
    <lineage>
        <taxon>Bacteria</taxon>
        <taxon>Pseudomonadati</taxon>
        <taxon>Bacteroidota</taxon>
        <taxon>Sphingobacteriia</taxon>
        <taxon>Sphingobacteriales</taxon>
        <taxon>Sphingobacteriaceae</taxon>
        <taxon>Sphingobacterium</taxon>
    </lineage>
</organism>
<dbReference type="PANTHER" id="PTHR42852:SF13">
    <property type="entry name" value="PROTEIN DIPZ"/>
    <property type="match status" value="1"/>
</dbReference>
<dbReference type="InterPro" id="IPR050553">
    <property type="entry name" value="Thioredoxin_ResA/DsbE_sf"/>
</dbReference>
<dbReference type="Proteomes" id="UP000602759">
    <property type="component" value="Unassembled WGS sequence"/>
</dbReference>
<evidence type="ECO:0000313" key="3">
    <source>
        <dbReference type="EMBL" id="MBD1432940.1"/>
    </source>
</evidence>
<protein>
    <submittedName>
        <fullName evidence="3">Redoxin domain-containing protein</fullName>
    </submittedName>
</protein>
<reference evidence="3 4" key="1">
    <citation type="submission" date="2020-08" db="EMBL/GenBank/DDBJ databases">
        <title>Sphingobacterium sp. DN00404 isolated from aquaculture water.</title>
        <authorList>
            <person name="Zhang M."/>
        </authorList>
    </citation>
    <scope>NUCLEOTIDE SEQUENCE [LARGE SCALE GENOMIC DNA]</scope>
    <source>
        <strain evidence="3 4">DN00404</strain>
    </source>
</reference>
<dbReference type="SUPFAM" id="SSF52833">
    <property type="entry name" value="Thioredoxin-like"/>
    <property type="match status" value="1"/>
</dbReference>
<feature type="compositionally biased region" description="Polar residues" evidence="1">
    <location>
        <begin position="24"/>
        <end position="37"/>
    </location>
</feature>
<evidence type="ECO:0000313" key="4">
    <source>
        <dbReference type="Proteomes" id="UP000602759"/>
    </source>
</evidence>
<feature type="region of interest" description="Disordered" evidence="1">
    <location>
        <begin position="1"/>
        <end position="41"/>
    </location>
</feature>
<feature type="domain" description="Thioredoxin" evidence="2">
    <location>
        <begin position="232"/>
        <end position="381"/>
    </location>
</feature>
<gene>
    <name evidence="3" type="ORF">H8B06_08895</name>
</gene>
<proteinExistence type="predicted"/>
<sequence length="691" mass="77845">MNHRYNQNTITKTIGLGGRERKSPSATARQAVDVSSRNPRDLSEHCSNGIRQLFGCCSSVVRVVPEGHPSNIRRNTEGVPNQSRTGVEALPKVLRTAPEEKDSFFARFFGRLKARIKYRSSKDIVLLTQRLRKIAEAPFMYRECTVSVRGVYRKGTKEVLERYWRATKDPLNACTSGVDQRYSKSGRVVEEMKNKGVLSCGLLCFMLFNLSTAWAQSAETRTAEGQTEIKPLEIGDTVPDVGLKILNSDRNLVQDKLHNYGGEKWIILEFWNTVCGPCIAAMPHLFSLEEELDGKVRVMPVGHECEERINAFLRNTRAPAMKSLEERFHTVIEDSVLTAMFPKTSSPHTVILDENYVVRAVTKPAYVDVHMLEELMSSSAPSTSGKLFALEDKLLLASNRLLVRPFYSGLVKYVDGLTTSFESKTDSLNGVVHEFFGNMTLLQLYAAGATKNKPLKGLQFKPEHRIILVKDPHNIVYHTDDASDIQMKLAWDRANKYSYESVLPITMSKESRRARLRNDMDSFLGMSAQLKSVTVPCLVLTQAGNVTRRNLDHDDEKLFVINGWVPNRLKEQEKYVGNSSSGAQTYIRNLGFKELTTVIRKLSSDPIPTIVDKTGYNGLYSVDFAKEINSLADIRVALQKEGFDLIAGEVQQEMFVLSEDGIEANLDELVFTPLGYVTKDYVDLNEEQKRK</sequence>
<accession>A0ABR7YNQ9</accession>
<comment type="caution">
    <text evidence="3">The sequence shown here is derived from an EMBL/GenBank/DDBJ whole genome shotgun (WGS) entry which is preliminary data.</text>
</comment>
<name>A0ABR7YNQ9_9SPHI</name>
<feature type="compositionally biased region" description="Polar residues" evidence="1">
    <location>
        <begin position="1"/>
        <end position="12"/>
    </location>
</feature>
<keyword evidence="4" id="KW-1185">Reference proteome</keyword>
<dbReference type="Gene3D" id="3.40.30.10">
    <property type="entry name" value="Glutaredoxin"/>
    <property type="match status" value="1"/>
</dbReference>
<dbReference type="InterPro" id="IPR036249">
    <property type="entry name" value="Thioredoxin-like_sf"/>
</dbReference>
<evidence type="ECO:0000259" key="2">
    <source>
        <dbReference type="PROSITE" id="PS51352"/>
    </source>
</evidence>